<dbReference type="RefSeq" id="XP_060294648.1">
    <property type="nucleotide sequence ID" value="XM_060440131.1"/>
</dbReference>
<proteinExistence type="predicted"/>
<protein>
    <submittedName>
        <fullName evidence="2">Uncharacterized protein</fullName>
    </submittedName>
</protein>
<name>A0AA40ACG7_9PEZI</name>
<feature type="region of interest" description="Disordered" evidence="1">
    <location>
        <begin position="106"/>
        <end position="140"/>
    </location>
</feature>
<dbReference type="Proteomes" id="UP001172101">
    <property type="component" value="Unassembled WGS sequence"/>
</dbReference>
<keyword evidence="3" id="KW-1185">Reference proteome</keyword>
<reference evidence="2" key="1">
    <citation type="submission" date="2023-06" db="EMBL/GenBank/DDBJ databases">
        <title>Genome-scale phylogeny and comparative genomics of the fungal order Sordariales.</title>
        <authorList>
            <consortium name="Lawrence Berkeley National Laboratory"/>
            <person name="Hensen N."/>
            <person name="Bonometti L."/>
            <person name="Westerberg I."/>
            <person name="Brannstrom I.O."/>
            <person name="Guillou S."/>
            <person name="Cros-Aarteil S."/>
            <person name="Calhoun S."/>
            <person name="Haridas S."/>
            <person name="Kuo A."/>
            <person name="Mondo S."/>
            <person name="Pangilinan J."/>
            <person name="Riley R."/>
            <person name="LaButti K."/>
            <person name="Andreopoulos B."/>
            <person name="Lipzen A."/>
            <person name="Chen C."/>
            <person name="Yanf M."/>
            <person name="Daum C."/>
            <person name="Ng V."/>
            <person name="Clum A."/>
            <person name="Steindorff A."/>
            <person name="Ohm R."/>
            <person name="Martin F."/>
            <person name="Silar P."/>
            <person name="Natvig D."/>
            <person name="Lalanne C."/>
            <person name="Gautier V."/>
            <person name="Ament-velasquez S.L."/>
            <person name="Kruys A."/>
            <person name="Hutchinson M.I."/>
            <person name="Powell A.J."/>
            <person name="Barry K."/>
            <person name="Miller A.N."/>
            <person name="Grigoriev I.V."/>
            <person name="Debuchy R."/>
            <person name="Gladieux P."/>
            <person name="Thoren M.H."/>
            <person name="Johannesson H."/>
        </authorList>
    </citation>
    <scope>NUCLEOTIDE SEQUENCE</scope>
    <source>
        <strain evidence="2">SMH2392-1A</strain>
    </source>
</reference>
<dbReference type="EMBL" id="JAUIRO010000005">
    <property type="protein sequence ID" value="KAK0713325.1"/>
    <property type="molecule type" value="Genomic_DNA"/>
</dbReference>
<evidence type="ECO:0000313" key="2">
    <source>
        <dbReference type="EMBL" id="KAK0713325.1"/>
    </source>
</evidence>
<feature type="region of interest" description="Disordered" evidence="1">
    <location>
        <begin position="55"/>
        <end position="85"/>
    </location>
</feature>
<evidence type="ECO:0000256" key="1">
    <source>
        <dbReference type="SAM" id="MobiDB-lite"/>
    </source>
</evidence>
<accession>A0AA40ACG7</accession>
<dbReference type="AlphaFoldDB" id="A0AA40ACG7"/>
<dbReference type="GeneID" id="85323401"/>
<comment type="caution">
    <text evidence="2">The sequence shown here is derived from an EMBL/GenBank/DDBJ whole genome shotgun (WGS) entry which is preliminary data.</text>
</comment>
<organism evidence="2 3">
    <name type="scientific">Lasiosphaeria miniovina</name>
    <dbReference type="NCBI Taxonomy" id="1954250"/>
    <lineage>
        <taxon>Eukaryota</taxon>
        <taxon>Fungi</taxon>
        <taxon>Dikarya</taxon>
        <taxon>Ascomycota</taxon>
        <taxon>Pezizomycotina</taxon>
        <taxon>Sordariomycetes</taxon>
        <taxon>Sordariomycetidae</taxon>
        <taxon>Sordariales</taxon>
        <taxon>Lasiosphaeriaceae</taxon>
        <taxon>Lasiosphaeria</taxon>
    </lineage>
</organism>
<gene>
    <name evidence="2" type="ORF">B0T26DRAFT_677672</name>
</gene>
<evidence type="ECO:0000313" key="3">
    <source>
        <dbReference type="Proteomes" id="UP001172101"/>
    </source>
</evidence>
<sequence length="165" mass="18379">MARHQRTPHSKVEKAIRTSLAHSSVLAVGRKDAQEQTLEIEQRSSRVWHCDERARQAGPAQVPGWSRGGLEQNEPTNQPGQRPNALAIPKNATRFKEDAETFVHTHAQAGIPLRSPLSPKRARAGERAQQSISGEGKEKERVCDRCDEIRDIFAVRKAKFSAMLG</sequence>